<reference evidence="8" key="1">
    <citation type="submission" date="2020-11" db="EMBL/GenBank/DDBJ databases">
        <authorList>
            <consortium name="DOE Joint Genome Institute"/>
            <person name="Ahrendt S."/>
            <person name="Riley R."/>
            <person name="Andreopoulos W."/>
            <person name="Labutti K."/>
            <person name="Pangilinan J."/>
            <person name="Ruiz-Duenas F.J."/>
            <person name="Barrasa J.M."/>
            <person name="Sanchez-Garcia M."/>
            <person name="Camarero S."/>
            <person name="Miyauchi S."/>
            <person name="Serrano A."/>
            <person name="Linde D."/>
            <person name="Babiker R."/>
            <person name="Drula E."/>
            <person name="Ayuso-Fernandez I."/>
            <person name="Pacheco R."/>
            <person name="Padilla G."/>
            <person name="Ferreira P."/>
            <person name="Barriuso J."/>
            <person name="Kellner H."/>
            <person name="Castanera R."/>
            <person name="Alfaro M."/>
            <person name="Ramirez L."/>
            <person name="Pisabarro A.G."/>
            <person name="Kuo A."/>
            <person name="Tritt A."/>
            <person name="Lipzen A."/>
            <person name="He G."/>
            <person name="Yan M."/>
            <person name="Ng V."/>
            <person name="Cullen D."/>
            <person name="Martin F."/>
            <person name="Rosso M.-N."/>
            <person name="Henrissat B."/>
            <person name="Hibbett D."/>
            <person name="Martinez A.T."/>
            <person name="Grigoriev I.V."/>
        </authorList>
    </citation>
    <scope>NUCLEOTIDE SEQUENCE</scope>
    <source>
        <strain evidence="8">CBS 506.95</strain>
    </source>
</reference>
<feature type="active site" evidence="5">
    <location>
        <position position="194"/>
    </location>
</feature>
<keyword evidence="2" id="KW-0645">Protease</keyword>
<protein>
    <recommendedName>
        <fullName evidence="7">Calpain catalytic domain-containing protein</fullName>
    </recommendedName>
</protein>
<evidence type="ECO:0000256" key="4">
    <source>
        <dbReference type="ARBA" id="ARBA00022807"/>
    </source>
</evidence>
<feature type="domain" description="Calpain catalytic" evidence="7">
    <location>
        <begin position="128"/>
        <end position="466"/>
    </location>
</feature>
<dbReference type="Proteomes" id="UP000807306">
    <property type="component" value="Unassembled WGS sequence"/>
</dbReference>
<dbReference type="Gene3D" id="1.20.58.80">
    <property type="entry name" value="Phosphotransferase system, lactose/cellobiose-type IIA subunit"/>
    <property type="match status" value="1"/>
</dbReference>
<dbReference type="SUPFAM" id="SSF49758">
    <property type="entry name" value="Calpain large subunit, middle domain (domain III)"/>
    <property type="match status" value="2"/>
</dbReference>
<dbReference type="OrthoDB" id="167576at2759"/>
<dbReference type="PANTHER" id="PTHR46143:SF1">
    <property type="entry name" value="CALPAIN-7"/>
    <property type="match status" value="1"/>
</dbReference>
<evidence type="ECO:0000256" key="6">
    <source>
        <dbReference type="PROSITE-ProRule" id="PRU00239"/>
    </source>
</evidence>
<dbReference type="PRINTS" id="PR00704">
    <property type="entry name" value="CALPAIN"/>
</dbReference>
<gene>
    <name evidence="8" type="ORF">CPB83DRAFT_885980</name>
</gene>
<dbReference type="InterPro" id="IPR022683">
    <property type="entry name" value="Calpain_III"/>
</dbReference>
<comment type="caution">
    <text evidence="8">The sequence shown here is derived from an EMBL/GenBank/DDBJ whole genome shotgun (WGS) entry which is preliminary data.</text>
</comment>
<evidence type="ECO:0000259" key="7">
    <source>
        <dbReference type="PROSITE" id="PS50203"/>
    </source>
</evidence>
<name>A0A9P6JLM8_9AGAR</name>
<evidence type="ECO:0000256" key="1">
    <source>
        <dbReference type="ARBA" id="ARBA00010193"/>
    </source>
</evidence>
<dbReference type="GO" id="GO:0006508">
    <property type="term" value="P:proteolysis"/>
    <property type="evidence" value="ECO:0007669"/>
    <property type="project" value="UniProtKB-KW"/>
</dbReference>
<dbReference type="InterPro" id="IPR051297">
    <property type="entry name" value="PalB/RIM13"/>
</dbReference>
<organism evidence="8 9">
    <name type="scientific">Crepidotus variabilis</name>
    <dbReference type="NCBI Taxonomy" id="179855"/>
    <lineage>
        <taxon>Eukaryota</taxon>
        <taxon>Fungi</taxon>
        <taxon>Dikarya</taxon>
        <taxon>Basidiomycota</taxon>
        <taxon>Agaricomycotina</taxon>
        <taxon>Agaricomycetes</taxon>
        <taxon>Agaricomycetidae</taxon>
        <taxon>Agaricales</taxon>
        <taxon>Agaricineae</taxon>
        <taxon>Crepidotaceae</taxon>
        <taxon>Crepidotus</taxon>
    </lineage>
</organism>
<dbReference type="GO" id="GO:0004198">
    <property type="term" value="F:calcium-dependent cysteine-type endopeptidase activity"/>
    <property type="evidence" value="ECO:0007669"/>
    <property type="project" value="InterPro"/>
</dbReference>
<sequence length="843" mass="94106">MRTSDVPSTERDAELILGRASKAEFSKEYDLAFRTYIRSAEAFLHLSRSRDVADKKKIEWKGKASKALERAELIKKLVDASRSSNTTPYQSSPSNIHLTPIPINHFSQQEQFYVLKKGNQINELSFPPWEDPVKQSLDSSVFRDPEGQPVLSPEQQRVSSVWRRVISDTSTTTESRPSHRISPQEVLQHIITDCSFCASISVCLEHSRRFGSRLAESALQHATDASCLNGRYDIRMLFNGSWRRVLIDDQLPCHPVHGTLMCMSILPSPSTDMKNGPTNETLWPSLLEKSYMKLMGGYDFPGSNSSIDLHALIGWIPEYIDLKRSGFEREKNWERIQTGFSNGHCMVTLGTGRNSQVSWRDVELLPSHSYAVIDIHEDAEERSCTILDSWVRSEDDHVQPSRVLQIPWSEVLNTFDGVYLSWDPNIWDQPLTFHGMWNRTTSREDNTMQLQLEFKNIEKQDQDVWVLLTRHVADTRRTSDFVAVQVGIEELVYVKETLYDDQQSLSSGGTYTNSTQILSQVKLPGSQSAGAICVSASYEGDAREVGFTISVYGKGPLKLSWIEKEIQPSYTQRLSASFFSKNAGGNCTYPSFMDNPQYRLTVHKGNARSEKAKTTLTLQGGKDMPMNVAVVWSQGDRISLLSDKDIVASSGAYSYGLARITKLLTPGEYTIVASTFEPQYIGPFILKVDCSHPVDLKPIPQEGAGMYSKIVRGSWEGLSAAGAPSFKRYADNPVFLLELASSSQVLIRLQLIHHSSAVALNVTCYPSVANNLATSLGQNRAITSSGAYDDAISGVVTPKVTIGPGRYYIVPSTYSPRLEAPFKLIVHSSVSQVQVSLLDMVMS</sequence>
<keyword evidence="9" id="KW-1185">Reference proteome</keyword>
<keyword evidence="3" id="KW-0378">Hydrolase</keyword>
<evidence type="ECO:0000313" key="8">
    <source>
        <dbReference type="EMBL" id="KAF9524839.1"/>
    </source>
</evidence>
<dbReference type="InterPro" id="IPR022684">
    <property type="entry name" value="Calpain_cysteine_protease"/>
</dbReference>
<dbReference type="InterPro" id="IPR001300">
    <property type="entry name" value="Peptidase_C2_calpain_cat"/>
</dbReference>
<accession>A0A9P6JLM8</accession>
<dbReference type="SUPFAM" id="SSF116846">
    <property type="entry name" value="MIT domain"/>
    <property type="match status" value="1"/>
</dbReference>
<comment type="similarity">
    <text evidence="1">Belongs to the peptidase C2 family. PalB/RIM13 subfamily.</text>
</comment>
<comment type="caution">
    <text evidence="6">Lacks conserved residue(s) required for the propagation of feature annotation.</text>
</comment>
<dbReference type="SMART" id="SM00720">
    <property type="entry name" value="calpain_III"/>
    <property type="match status" value="1"/>
</dbReference>
<evidence type="ECO:0000256" key="2">
    <source>
        <dbReference type="ARBA" id="ARBA00022670"/>
    </source>
</evidence>
<dbReference type="PROSITE" id="PS50203">
    <property type="entry name" value="CALPAIN_CAT"/>
    <property type="match status" value="1"/>
</dbReference>
<dbReference type="InterPro" id="IPR038765">
    <property type="entry name" value="Papain-like_cys_pep_sf"/>
</dbReference>
<dbReference type="Pfam" id="PF00648">
    <property type="entry name" value="Peptidase_C2"/>
    <property type="match status" value="1"/>
</dbReference>
<evidence type="ECO:0000313" key="9">
    <source>
        <dbReference type="Proteomes" id="UP000807306"/>
    </source>
</evidence>
<dbReference type="PANTHER" id="PTHR46143">
    <property type="entry name" value="CALPAIN-7"/>
    <property type="match status" value="1"/>
</dbReference>
<dbReference type="SUPFAM" id="SSF54001">
    <property type="entry name" value="Cysteine proteinases"/>
    <property type="match status" value="1"/>
</dbReference>
<dbReference type="AlphaFoldDB" id="A0A9P6JLM8"/>
<dbReference type="InterPro" id="IPR036213">
    <property type="entry name" value="Calpain_III_sf"/>
</dbReference>
<dbReference type="SMART" id="SM00230">
    <property type="entry name" value="CysPc"/>
    <property type="match status" value="1"/>
</dbReference>
<evidence type="ECO:0000256" key="5">
    <source>
        <dbReference type="PIRSR" id="PIRSR622684-1"/>
    </source>
</evidence>
<evidence type="ECO:0000256" key="3">
    <source>
        <dbReference type="ARBA" id="ARBA00022801"/>
    </source>
</evidence>
<proteinExistence type="inferred from homology"/>
<feature type="active site" evidence="5">
    <location>
        <position position="368"/>
    </location>
</feature>
<dbReference type="InterPro" id="IPR036181">
    <property type="entry name" value="MIT_dom_sf"/>
</dbReference>
<dbReference type="Gene3D" id="2.60.120.380">
    <property type="match status" value="2"/>
</dbReference>
<dbReference type="EMBL" id="MU157892">
    <property type="protein sequence ID" value="KAF9524839.1"/>
    <property type="molecule type" value="Genomic_DNA"/>
</dbReference>
<keyword evidence="4" id="KW-0788">Thiol protease</keyword>